<feature type="transmembrane region" description="Helical" evidence="1">
    <location>
        <begin position="54"/>
        <end position="74"/>
    </location>
</feature>
<gene>
    <name evidence="2" type="ORF">KTH90_19030</name>
</gene>
<keyword evidence="1" id="KW-0472">Membrane</keyword>
<keyword evidence="1" id="KW-1133">Transmembrane helix</keyword>
<keyword evidence="3" id="KW-1185">Reference proteome</keyword>
<organism evidence="2 3">
    <name type="scientific">Diplocloster modestus</name>
    <dbReference type="NCBI Taxonomy" id="2850322"/>
    <lineage>
        <taxon>Bacteria</taxon>
        <taxon>Bacillati</taxon>
        <taxon>Bacillota</taxon>
        <taxon>Clostridia</taxon>
        <taxon>Lachnospirales</taxon>
        <taxon>Lachnospiraceae</taxon>
        <taxon>Diplocloster</taxon>
    </lineage>
</organism>
<protein>
    <recommendedName>
        <fullName evidence="4">ABC transporter permease</fullName>
    </recommendedName>
</protein>
<accession>A0ABS6KC58</accession>
<evidence type="ECO:0008006" key="4">
    <source>
        <dbReference type="Google" id="ProtNLM"/>
    </source>
</evidence>
<feature type="transmembrane region" description="Helical" evidence="1">
    <location>
        <begin position="95"/>
        <end position="119"/>
    </location>
</feature>
<name>A0ABS6KC58_9FIRM</name>
<dbReference type="RefSeq" id="WP_158353237.1">
    <property type="nucleotide sequence ID" value="NZ_JAHQCX010000016.1"/>
</dbReference>
<dbReference type="EMBL" id="JAHQCX010000016">
    <property type="protein sequence ID" value="MBU9728107.1"/>
    <property type="molecule type" value="Genomic_DNA"/>
</dbReference>
<evidence type="ECO:0000313" key="3">
    <source>
        <dbReference type="Proteomes" id="UP001314681"/>
    </source>
</evidence>
<evidence type="ECO:0000313" key="2">
    <source>
        <dbReference type="EMBL" id="MBU9728107.1"/>
    </source>
</evidence>
<feature type="transmembrane region" description="Helical" evidence="1">
    <location>
        <begin position="139"/>
        <end position="160"/>
    </location>
</feature>
<feature type="transmembrane region" description="Helical" evidence="1">
    <location>
        <begin position="167"/>
        <end position="184"/>
    </location>
</feature>
<keyword evidence="1" id="KW-0812">Transmembrane</keyword>
<feature type="transmembrane region" description="Helical" evidence="1">
    <location>
        <begin position="204"/>
        <end position="230"/>
    </location>
</feature>
<dbReference type="Proteomes" id="UP001314681">
    <property type="component" value="Unassembled WGS sequence"/>
</dbReference>
<sequence length="247" mass="27326">MGKLLRIEILKAVRNRYLWLTFGFVLAAAAIQCSYQFWFCKNGIAAGSGPTGLLITRSISSLLVMCPYGWSYLAETRHGYWKQIITRTGRRNYILAKYAVMFLTSGFVAAVPLTIQLAADYGIRWHYLDLSTQGFGRNLILSVLLYFIGEWNLSGLMAGFGLMISMFYKNMAAAIAIPGLFYLLCRLGNAKLFSHLVSAGAGDSAALIFQGILLGEALLLFAVTLSVCVYRGEHIDVLEEGGRMDED</sequence>
<evidence type="ECO:0000256" key="1">
    <source>
        <dbReference type="SAM" id="Phobius"/>
    </source>
</evidence>
<reference evidence="2 3" key="1">
    <citation type="submission" date="2021-06" db="EMBL/GenBank/DDBJ databases">
        <title>Description of novel taxa of the family Lachnospiraceae.</title>
        <authorList>
            <person name="Chaplin A.V."/>
            <person name="Sokolova S.R."/>
            <person name="Pikina A.P."/>
            <person name="Korzhanova M."/>
            <person name="Belova V."/>
            <person name="Korostin D."/>
            <person name="Efimov B.A."/>
        </authorList>
    </citation>
    <scope>NUCLEOTIDE SEQUENCE [LARGE SCALE GENOMIC DNA]</scope>
    <source>
        <strain evidence="2 3">ASD4241</strain>
    </source>
</reference>
<comment type="caution">
    <text evidence="2">The sequence shown here is derived from an EMBL/GenBank/DDBJ whole genome shotgun (WGS) entry which is preliminary data.</text>
</comment>
<proteinExistence type="predicted"/>